<dbReference type="OrthoDB" id="145984at2157"/>
<dbReference type="STRING" id="1202768.SAMN05216285_1356"/>
<dbReference type="Pfam" id="PF12680">
    <property type="entry name" value="SnoaL_2"/>
    <property type="match status" value="1"/>
</dbReference>
<gene>
    <name evidence="2" type="ORF">SAMN05216285_1356</name>
</gene>
<dbReference type="Proteomes" id="UP000183275">
    <property type="component" value="Unassembled WGS sequence"/>
</dbReference>
<evidence type="ECO:0000259" key="1">
    <source>
        <dbReference type="Pfam" id="PF12680"/>
    </source>
</evidence>
<dbReference type="GO" id="GO:0016853">
    <property type="term" value="F:isomerase activity"/>
    <property type="evidence" value="ECO:0007669"/>
    <property type="project" value="UniProtKB-KW"/>
</dbReference>
<dbReference type="RefSeq" id="WP_049992303.1">
    <property type="nucleotide sequence ID" value="NZ_FOIS01000002.1"/>
</dbReference>
<dbReference type="Gene3D" id="3.10.450.50">
    <property type="match status" value="1"/>
</dbReference>
<dbReference type="AlphaFoldDB" id="A0A1I0N5J5"/>
<dbReference type="CDD" id="cd00531">
    <property type="entry name" value="NTF2_like"/>
    <property type="match status" value="1"/>
</dbReference>
<evidence type="ECO:0000313" key="2">
    <source>
        <dbReference type="EMBL" id="SEV96300.1"/>
    </source>
</evidence>
<proteinExistence type="predicted"/>
<keyword evidence="3" id="KW-1185">Reference proteome</keyword>
<protein>
    <submittedName>
        <fullName evidence="2">Ketosteroid isomerase-related protein</fullName>
    </submittedName>
</protein>
<dbReference type="SUPFAM" id="SSF54427">
    <property type="entry name" value="NTF2-like"/>
    <property type="match status" value="1"/>
</dbReference>
<reference evidence="3" key="1">
    <citation type="submission" date="2016-10" db="EMBL/GenBank/DDBJ databases">
        <authorList>
            <person name="Varghese N."/>
        </authorList>
    </citation>
    <scope>NUCLEOTIDE SEQUENCE [LARGE SCALE GENOMIC DNA]</scope>
    <source>
        <strain evidence="3">CGMCC 1.12284</strain>
    </source>
</reference>
<accession>A0A1I0N5J5</accession>
<sequence length="120" mass="13613">MADSEPEAMVRKYYELVDAGRYDDLVELFTEDVRYERPGQGAIEGREALRAFYEDERPLEEGSHEVRDLVVDGDAIAVHGSFAGRQAGEDVTFGFADFHELNDDGDAIARRYTFTDRDEV</sequence>
<feature type="domain" description="SnoaL-like" evidence="1">
    <location>
        <begin position="10"/>
        <end position="105"/>
    </location>
</feature>
<evidence type="ECO:0000313" key="3">
    <source>
        <dbReference type="Proteomes" id="UP000183275"/>
    </source>
</evidence>
<dbReference type="EMBL" id="FOIS01000002">
    <property type="protein sequence ID" value="SEV96300.1"/>
    <property type="molecule type" value="Genomic_DNA"/>
</dbReference>
<name>A0A1I0N5J5_9EURY</name>
<dbReference type="InterPro" id="IPR032710">
    <property type="entry name" value="NTF2-like_dom_sf"/>
</dbReference>
<keyword evidence="2" id="KW-0413">Isomerase</keyword>
<dbReference type="InterPro" id="IPR037401">
    <property type="entry name" value="SnoaL-like"/>
</dbReference>
<organism evidence="2 3">
    <name type="scientific">Natrinema salifodinae</name>
    <dbReference type="NCBI Taxonomy" id="1202768"/>
    <lineage>
        <taxon>Archaea</taxon>
        <taxon>Methanobacteriati</taxon>
        <taxon>Methanobacteriota</taxon>
        <taxon>Stenosarchaea group</taxon>
        <taxon>Halobacteria</taxon>
        <taxon>Halobacteriales</taxon>
        <taxon>Natrialbaceae</taxon>
        <taxon>Natrinema</taxon>
    </lineage>
</organism>
<dbReference type="eggNOG" id="arCOG03106">
    <property type="taxonomic scope" value="Archaea"/>
</dbReference>